<keyword evidence="8" id="KW-1185">Reference proteome</keyword>
<evidence type="ECO:0000313" key="8">
    <source>
        <dbReference type="Proteomes" id="UP001548590"/>
    </source>
</evidence>
<dbReference type="PROSITE" id="PS51257">
    <property type="entry name" value="PROKAR_LIPOPROTEIN"/>
    <property type="match status" value="1"/>
</dbReference>
<evidence type="ECO:0000256" key="5">
    <source>
        <dbReference type="SAM" id="SignalP"/>
    </source>
</evidence>
<evidence type="ECO:0000256" key="2">
    <source>
        <dbReference type="ARBA" id="ARBA00022963"/>
    </source>
</evidence>
<feature type="short sequence motif" description="GXSXG" evidence="4">
    <location>
        <begin position="79"/>
        <end position="83"/>
    </location>
</feature>
<proteinExistence type="predicted"/>
<dbReference type="CDD" id="cd07205">
    <property type="entry name" value="Pat_PNPLA6_PNPLA7_NTE1_like"/>
    <property type="match status" value="1"/>
</dbReference>
<dbReference type="PANTHER" id="PTHR14226">
    <property type="entry name" value="NEUROPATHY TARGET ESTERASE/SWISS CHEESE D.MELANOGASTER"/>
    <property type="match status" value="1"/>
</dbReference>
<dbReference type="PANTHER" id="PTHR14226:SF76">
    <property type="entry name" value="NTE FAMILY PROTEIN RSSA"/>
    <property type="match status" value="1"/>
</dbReference>
<comment type="caution">
    <text evidence="7">The sequence shown here is derived from an EMBL/GenBank/DDBJ whole genome shotgun (WGS) entry which is preliminary data.</text>
</comment>
<dbReference type="EMBL" id="JBEWLZ010000005">
    <property type="protein sequence ID" value="MET1490472.1"/>
    <property type="molecule type" value="Genomic_DNA"/>
</dbReference>
<keyword evidence="5" id="KW-0732">Signal</keyword>
<dbReference type="SUPFAM" id="SSF52151">
    <property type="entry name" value="FabD/lysophospholipase-like"/>
    <property type="match status" value="1"/>
</dbReference>
<protein>
    <submittedName>
        <fullName evidence="7">Patatin-like phospholipase family protein</fullName>
    </submittedName>
</protein>
<feature type="signal peptide" evidence="5">
    <location>
        <begin position="1"/>
        <end position="22"/>
    </location>
</feature>
<gene>
    <name evidence="7" type="ORF">ABVT11_11610</name>
</gene>
<accession>A0ABV2CSL9</accession>
<evidence type="ECO:0000259" key="6">
    <source>
        <dbReference type="PROSITE" id="PS51635"/>
    </source>
</evidence>
<dbReference type="RefSeq" id="WP_345928937.1">
    <property type="nucleotide sequence ID" value="NZ_JBDIVF010000008.1"/>
</dbReference>
<dbReference type="InterPro" id="IPR050301">
    <property type="entry name" value="NTE"/>
</dbReference>
<name>A0ABV2CSL9_9RHOO</name>
<feature type="active site" description="Proton acceptor" evidence="4">
    <location>
        <position position="193"/>
    </location>
</feature>
<keyword evidence="1 4" id="KW-0378">Hydrolase</keyword>
<evidence type="ECO:0000256" key="1">
    <source>
        <dbReference type="ARBA" id="ARBA00022801"/>
    </source>
</evidence>
<dbReference type="PROSITE" id="PS51635">
    <property type="entry name" value="PNPLA"/>
    <property type="match status" value="1"/>
</dbReference>
<evidence type="ECO:0000313" key="7">
    <source>
        <dbReference type="EMBL" id="MET1490472.1"/>
    </source>
</evidence>
<reference evidence="7 8" key="1">
    <citation type="submission" date="2024-07" db="EMBL/GenBank/DDBJ databases">
        <title>Uliginosibacterium paludis KCTC:42655.</title>
        <authorList>
            <person name="Kim M.K."/>
        </authorList>
    </citation>
    <scope>NUCLEOTIDE SEQUENCE [LARGE SCALE GENOMIC DNA]</scope>
    <source>
        <strain evidence="7 8">KCTC 42655</strain>
    </source>
</reference>
<evidence type="ECO:0000256" key="3">
    <source>
        <dbReference type="ARBA" id="ARBA00023098"/>
    </source>
</evidence>
<evidence type="ECO:0000256" key="4">
    <source>
        <dbReference type="PROSITE-ProRule" id="PRU01161"/>
    </source>
</evidence>
<organism evidence="7 8">
    <name type="scientific">Uliginosibacterium paludis</name>
    <dbReference type="NCBI Taxonomy" id="1615952"/>
    <lineage>
        <taxon>Bacteria</taxon>
        <taxon>Pseudomonadati</taxon>
        <taxon>Pseudomonadota</taxon>
        <taxon>Betaproteobacteria</taxon>
        <taxon>Rhodocyclales</taxon>
        <taxon>Zoogloeaceae</taxon>
        <taxon>Uliginosibacterium</taxon>
    </lineage>
</organism>
<keyword evidence="3 4" id="KW-0443">Lipid metabolism</keyword>
<dbReference type="Proteomes" id="UP001548590">
    <property type="component" value="Unassembled WGS sequence"/>
</dbReference>
<feature type="domain" description="PNPLA" evidence="6">
    <location>
        <begin position="48"/>
        <end position="206"/>
    </location>
</feature>
<dbReference type="Gene3D" id="3.40.1090.10">
    <property type="entry name" value="Cytosolic phospholipase A2 catalytic domain"/>
    <property type="match status" value="1"/>
</dbReference>
<dbReference type="Pfam" id="PF01734">
    <property type="entry name" value="Patatin"/>
    <property type="match status" value="1"/>
</dbReference>
<comment type="caution">
    <text evidence="4">Lacks conserved residue(s) required for the propagation of feature annotation.</text>
</comment>
<sequence length="299" mass="30875">MKKTTGLLAVVLGLCACTTNIAPVSAPTPAPVPVPVPVVAKAPPKVALALGGGAARGFAHIGVIKALETQGIRPDIIVGTSAGSVVGALYAAGNDAFALQKMAFQMEESSFSDWSVFGRGLLKGEALEKFINQQLANKPIESLKRRLAVVATDLAAGQPTVFVSGNPGTAVRASSAVPGVFSPVVIRGKEYVDGGVTSPVPVRAARQLGADIVIAVDISEQPTGKSNQGGIDLLLDTISIMSVTLGSFEMRDADVVIRPDVKGLPAANFQQRHEAILRGEQAGFAAIPRIKELIAARSQ</sequence>
<feature type="active site" description="Nucleophile" evidence="4">
    <location>
        <position position="81"/>
    </location>
</feature>
<feature type="chain" id="PRO_5046514311" evidence="5">
    <location>
        <begin position="23"/>
        <end position="299"/>
    </location>
</feature>
<feature type="short sequence motif" description="DGA/G" evidence="4">
    <location>
        <begin position="193"/>
        <end position="195"/>
    </location>
</feature>
<dbReference type="InterPro" id="IPR002641">
    <property type="entry name" value="PNPLA_dom"/>
</dbReference>
<dbReference type="InterPro" id="IPR016035">
    <property type="entry name" value="Acyl_Trfase/lysoPLipase"/>
</dbReference>
<keyword evidence="2 4" id="KW-0442">Lipid degradation</keyword>